<protein>
    <submittedName>
        <fullName evidence="2">CmpX protein</fullName>
    </submittedName>
</protein>
<feature type="transmembrane region" description="Helical" evidence="1">
    <location>
        <begin position="178"/>
        <end position="200"/>
    </location>
</feature>
<keyword evidence="1" id="KW-0472">Membrane</keyword>
<keyword evidence="1" id="KW-0812">Transmembrane</keyword>
<feature type="transmembrane region" description="Helical" evidence="1">
    <location>
        <begin position="110"/>
        <end position="143"/>
    </location>
</feature>
<sequence length="217" mass="23796">MEFDYMPFYLVFLKISTPFLYFIISAFLLLLGFWAANLIKITIKFILGVLQFDSLMNSLKFNLLLEKAEIKKEPSELLSNFVYWFIIIILILGTASQLKVPVDSAIDRVISYISIVFLAAITLSFGAFIAILISSFVYFVAVNFGLSGAKPVSRIIQYATVIFAFLLALEQLGVGPALLVPSIGVIIGAVGLALAIAFGLGCKDIMADFVSNLIKGK</sequence>
<name>A0A833L160_UNCSA</name>
<feature type="transmembrane region" description="Helical" evidence="1">
    <location>
        <begin position="81"/>
        <end position="98"/>
    </location>
</feature>
<dbReference type="AlphaFoldDB" id="A0A833L160"/>
<dbReference type="EMBL" id="WPAF01000011">
    <property type="protein sequence ID" value="KAF0134170.1"/>
    <property type="molecule type" value="Genomic_DNA"/>
</dbReference>
<accession>A0A833L160</accession>
<keyword evidence="1" id="KW-1133">Transmembrane helix</keyword>
<organism evidence="2 3">
    <name type="scientific">Candidatus Saganbacteria bacterium</name>
    <dbReference type="NCBI Taxonomy" id="2575572"/>
    <lineage>
        <taxon>Bacteria</taxon>
        <taxon>Bacillati</taxon>
        <taxon>Saganbacteria</taxon>
    </lineage>
</organism>
<gene>
    <name evidence="2" type="ORF">FD145_813</name>
</gene>
<evidence type="ECO:0000256" key="1">
    <source>
        <dbReference type="SAM" id="Phobius"/>
    </source>
</evidence>
<comment type="caution">
    <text evidence="2">The sequence shown here is derived from an EMBL/GenBank/DDBJ whole genome shotgun (WGS) entry which is preliminary data.</text>
</comment>
<reference evidence="2 3" key="1">
    <citation type="submission" date="2019-12" db="EMBL/GenBank/DDBJ databases">
        <authorList>
            <person name="Wolfe R."/>
            <person name="Danczak R."/>
            <person name="Wilkins M."/>
        </authorList>
    </citation>
    <scope>NUCLEOTIDE SEQUENCE [LARGE SCALE GENOMIC DNA]</scope>
    <source>
        <strain evidence="2">X2_MaxBin.013</strain>
    </source>
</reference>
<dbReference type="Proteomes" id="UP000488506">
    <property type="component" value="Unassembled WGS sequence"/>
</dbReference>
<feature type="transmembrane region" description="Helical" evidence="1">
    <location>
        <begin position="20"/>
        <end position="39"/>
    </location>
</feature>
<dbReference type="Gene3D" id="1.10.287.1260">
    <property type="match status" value="1"/>
</dbReference>
<proteinExistence type="predicted"/>
<evidence type="ECO:0000313" key="2">
    <source>
        <dbReference type="EMBL" id="KAF0134170.1"/>
    </source>
</evidence>
<evidence type="ECO:0000313" key="3">
    <source>
        <dbReference type="Proteomes" id="UP000488506"/>
    </source>
</evidence>
<feature type="transmembrane region" description="Helical" evidence="1">
    <location>
        <begin position="155"/>
        <end position="172"/>
    </location>
</feature>